<keyword evidence="2" id="KW-0472">Membrane</keyword>
<feature type="transmembrane region" description="Helical" evidence="2">
    <location>
        <begin position="106"/>
        <end position="124"/>
    </location>
</feature>
<feature type="domain" description="DUF7330" evidence="3">
    <location>
        <begin position="340"/>
        <end position="491"/>
    </location>
</feature>
<keyword evidence="5" id="KW-1185">Reference proteome</keyword>
<dbReference type="InterPro" id="IPR055754">
    <property type="entry name" value="DUF7330"/>
</dbReference>
<evidence type="ECO:0000313" key="4">
    <source>
        <dbReference type="EMBL" id="PAV24285.1"/>
    </source>
</evidence>
<reference evidence="4 5" key="1">
    <citation type="journal article" date="2017" name="Mol. Ecol.">
        <title>Comparative and population genomic landscape of Phellinus noxius: A hypervariable fungus causing root rot in trees.</title>
        <authorList>
            <person name="Chung C.L."/>
            <person name="Lee T.J."/>
            <person name="Akiba M."/>
            <person name="Lee H.H."/>
            <person name="Kuo T.H."/>
            <person name="Liu D."/>
            <person name="Ke H.M."/>
            <person name="Yokoi T."/>
            <person name="Roa M.B."/>
            <person name="Lu M.J."/>
            <person name="Chang Y.Y."/>
            <person name="Ann P.J."/>
            <person name="Tsai J.N."/>
            <person name="Chen C.Y."/>
            <person name="Tzean S.S."/>
            <person name="Ota Y."/>
            <person name="Hattori T."/>
            <person name="Sahashi N."/>
            <person name="Liou R.F."/>
            <person name="Kikuchi T."/>
            <person name="Tsai I.J."/>
        </authorList>
    </citation>
    <scope>NUCLEOTIDE SEQUENCE [LARGE SCALE GENOMIC DNA]</scope>
    <source>
        <strain evidence="4 5">FFPRI411160</strain>
    </source>
</reference>
<keyword evidence="2" id="KW-1133">Transmembrane helix</keyword>
<dbReference type="Pfam" id="PF24016">
    <property type="entry name" value="DUF7330"/>
    <property type="match status" value="1"/>
</dbReference>
<accession>A0A286UXU0</accession>
<evidence type="ECO:0000259" key="3">
    <source>
        <dbReference type="Pfam" id="PF24016"/>
    </source>
</evidence>
<proteinExistence type="predicted"/>
<dbReference type="OrthoDB" id="5570013at2759"/>
<evidence type="ECO:0000313" key="5">
    <source>
        <dbReference type="Proteomes" id="UP000217199"/>
    </source>
</evidence>
<name>A0A286UXU0_9AGAM</name>
<dbReference type="EMBL" id="NBII01000001">
    <property type="protein sequence ID" value="PAV24285.1"/>
    <property type="molecule type" value="Genomic_DNA"/>
</dbReference>
<evidence type="ECO:0000256" key="1">
    <source>
        <dbReference type="SAM" id="MobiDB-lite"/>
    </source>
</evidence>
<sequence length="563" mass="61930">MTGPVIIKERSPSILTQLRAYIVIPGGHDDSNRGGSRRESSGAYIYFVSSSFTFITPPPAYTPPPNAVDYGSTSTSSSGASVLQYPDDVPLRRDRFPRGENARKRFIKAFLLALAHFALIAFIARRLSGVLMNVDWTKKDNNAITSSVCIEGGDRESTTQQQRIGDPYISRFSFKVPSLASELFFYSNDSTSSGNLVFDILSQDHFQSQPLSQPQTQYSASPPTTDIIVDIQITYRSQGALQRSKVCYITKKNSASHFVFMSTDPDTKLLGDSSLFLKYDVRVYLPPGTKNVPRVYNKLRVEMPLFQIAFIDTEPVRFSEVDLKAENAPVMSTALNAQSISVKTKNSEIGGTYAAENKLELITENAPIKVLGKLLNRPGSSEATELKIQTSNAALQALLELSSSESSTHLQPNSDSANTDVDTNSNINTNAEPETGGSFLIDARTSNNNLDVRIKQQPLSSSLHLNGRTSNAPVRVYLPVTYEGQFMVRTNFLDPHVVIAEKRVEDPAGLGRWRDVDVRKEMDWIIEGSVAWVDARVKSGGGGGRDRGYVSVQTNLAPATLYL</sequence>
<dbReference type="InParanoid" id="A0A286UXU0"/>
<dbReference type="AlphaFoldDB" id="A0A286UXU0"/>
<feature type="region of interest" description="Disordered" evidence="1">
    <location>
        <begin position="404"/>
        <end position="442"/>
    </location>
</feature>
<organism evidence="4 5">
    <name type="scientific">Pyrrhoderma noxium</name>
    <dbReference type="NCBI Taxonomy" id="2282107"/>
    <lineage>
        <taxon>Eukaryota</taxon>
        <taxon>Fungi</taxon>
        <taxon>Dikarya</taxon>
        <taxon>Basidiomycota</taxon>
        <taxon>Agaricomycotina</taxon>
        <taxon>Agaricomycetes</taxon>
        <taxon>Hymenochaetales</taxon>
        <taxon>Hymenochaetaceae</taxon>
        <taxon>Pyrrhoderma</taxon>
    </lineage>
</organism>
<protein>
    <recommendedName>
        <fullName evidence="3">DUF7330 domain-containing protein</fullName>
    </recommendedName>
</protein>
<dbReference type="Proteomes" id="UP000217199">
    <property type="component" value="Unassembled WGS sequence"/>
</dbReference>
<dbReference type="STRING" id="2282107.A0A286UXU0"/>
<keyword evidence="2" id="KW-0812">Transmembrane</keyword>
<comment type="caution">
    <text evidence="4">The sequence shown here is derived from an EMBL/GenBank/DDBJ whole genome shotgun (WGS) entry which is preliminary data.</text>
</comment>
<feature type="compositionally biased region" description="Polar residues" evidence="1">
    <location>
        <begin position="408"/>
        <end position="432"/>
    </location>
</feature>
<gene>
    <name evidence="4" type="ORF">PNOK_0135300</name>
</gene>
<evidence type="ECO:0000256" key="2">
    <source>
        <dbReference type="SAM" id="Phobius"/>
    </source>
</evidence>